<dbReference type="EC" id="1.10.3.11" evidence="14"/>
<feature type="transmembrane region" description="Helical" evidence="16">
    <location>
        <begin position="182"/>
        <end position="212"/>
    </location>
</feature>
<feature type="compositionally biased region" description="Polar residues" evidence="15">
    <location>
        <begin position="625"/>
        <end position="637"/>
    </location>
</feature>
<comment type="caution">
    <text evidence="19">The sequence shown here is derived from an EMBL/GenBank/DDBJ whole genome shotgun (WGS) entry which is preliminary data.</text>
</comment>
<evidence type="ECO:0000256" key="5">
    <source>
        <dbReference type="ARBA" id="ARBA00022448"/>
    </source>
</evidence>
<sequence length="743" mass="80678">MILRSSIAVILVIALAGAPARGLQVFVTNLTVFTKHRLNFEGDLRVYFQCQGNDRVNLPDVTVEGHPYSWPKENQLLTTITRSTCKQCGFYEDRLIPFVKDDPIGAEFPLCESDFNSEDSEDNMVRWFADTQFDAVLFCGDCKLPSPPPPPAASDDPNSAVTSFAAVDPAAAGAASSSGGRWWAATGAIVGMSVSGAVLIGFMTGLVAYSWYKQRQARKKEERARAFEAVFSDPEMDLEEVAAQDAKAAGFNLFGGGRYDADPRCLTRGGEIVGLVGVLMGSRLLTSALQSTQRHMGSALGQAMLRMHQRGLSKMVDEEAFQRLIREQEEAYAETMEQERKRQGMPLPYFGLRLEEYYYTAAKAPHYPEAYLESKHTVPFAHWRSPKGVAEWTGFLAAQAFNAAAAVVAHVPAWLVRVPRDTVWFRRLLLLECLTPVPGTVASIAGHVRSLATLHQPGSFSSSYERESGNASAHLLTLLQLRPSLPLRAFVLLSQAAFALPYAAAYALAPRACHAFVCHLSGLTGEAISDALRDLDAGAVPAWQRLAAPASAAAYWGLPEEATMRTVLLVMRADLVARSAINQAADPSSFKPGCQLASLEESQGEEYSLDYNLPQGPVILRSQSNASTLSDAGSSHSVSRRDLASPTAAPAQRRMHSAARAAFQDLTPAKFGRAKSGRADRAGPKPLQKSSALTTINLAEDKSAQLHAVEEEEKSGKPEIFRTEGKQADLAAIMDTMWGSSRF</sequence>
<keyword evidence="13 14" id="KW-0472">Membrane</keyword>
<feature type="domain" description="DUF7953" evidence="18">
    <location>
        <begin position="25"/>
        <end position="139"/>
    </location>
</feature>
<keyword evidence="6 14" id="KW-0679">Respiratory chain</keyword>
<evidence type="ECO:0000256" key="11">
    <source>
        <dbReference type="ARBA" id="ARBA00023002"/>
    </source>
</evidence>
<evidence type="ECO:0000256" key="4">
    <source>
        <dbReference type="ARBA" id="ARBA00011748"/>
    </source>
</evidence>
<dbReference type="PANTHER" id="PTHR31803:SF3">
    <property type="entry name" value="ALTERNATIVE OXIDASE"/>
    <property type="match status" value="1"/>
</dbReference>
<evidence type="ECO:0000256" key="3">
    <source>
        <dbReference type="ARBA" id="ARBA00008388"/>
    </source>
</evidence>
<evidence type="ECO:0000256" key="15">
    <source>
        <dbReference type="SAM" id="MobiDB-lite"/>
    </source>
</evidence>
<dbReference type="PANTHER" id="PTHR31803">
    <property type="entry name" value="ALTERNATIVE OXIDASE"/>
    <property type="match status" value="1"/>
</dbReference>
<keyword evidence="12 14" id="KW-0408">Iron</keyword>
<evidence type="ECO:0000256" key="2">
    <source>
        <dbReference type="ARBA" id="ARBA00004370"/>
    </source>
</evidence>
<comment type="subcellular location">
    <subcellularLocation>
        <location evidence="2">Membrane</location>
    </subcellularLocation>
</comment>
<evidence type="ECO:0000256" key="10">
    <source>
        <dbReference type="ARBA" id="ARBA00022989"/>
    </source>
</evidence>
<evidence type="ECO:0000256" key="13">
    <source>
        <dbReference type="ARBA" id="ARBA00023136"/>
    </source>
</evidence>
<dbReference type="Proteomes" id="UP001491310">
    <property type="component" value="Unassembled WGS sequence"/>
</dbReference>
<keyword evidence="9 14" id="KW-0249">Electron transport</keyword>
<accession>A0ABR2YNJ4</accession>
<evidence type="ECO:0000256" key="7">
    <source>
        <dbReference type="ARBA" id="ARBA00022692"/>
    </source>
</evidence>
<keyword evidence="20" id="KW-1185">Reference proteome</keyword>
<reference evidence="19 20" key="1">
    <citation type="journal article" date="2024" name="Nat. Commun.">
        <title>Phylogenomics reveals the evolutionary origins of lichenization in chlorophyte algae.</title>
        <authorList>
            <person name="Puginier C."/>
            <person name="Libourel C."/>
            <person name="Otte J."/>
            <person name="Skaloud P."/>
            <person name="Haon M."/>
            <person name="Grisel S."/>
            <person name="Petersen M."/>
            <person name="Berrin J.G."/>
            <person name="Delaux P.M."/>
            <person name="Dal Grande F."/>
            <person name="Keller J."/>
        </authorList>
    </citation>
    <scope>NUCLEOTIDE SEQUENCE [LARGE SCALE GENOMIC DNA]</scope>
    <source>
        <strain evidence="19 20">SAG 216-7</strain>
    </source>
</reference>
<feature type="region of interest" description="Disordered" evidence="15">
    <location>
        <begin position="625"/>
        <end position="690"/>
    </location>
</feature>
<comment type="similarity">
    <text evidence="3 14">Belongs to the alternative oxidase family.</text>
</comment>
<keyword evidence="5" id="KW-0813">Transport</keyword>
<keyword evidence="7 14" id="KW-0812">Transmembrane</keyword>
<evidence type="ECO:0000256" key="16">
    <source>
        <dbReference type="SAM" id="Phobius"/>
    </source>
</evidence>
<dbReference type="Gene3D" id="1.20.1260.140">
    <property type="entry name" value="Alternative oxidase"/>
    <property type="match status" value="1"/>
</dbReference>
<comment type="subunit">
    <text evidence="4">Homodimer; disulfide-linked.</text>
</comment>
<organism evidence="19 20">
    <name type="scientific">Coccomyxa subellipsoidea</name>
    <dbReference type="NCBI Taxonomy" id="248742"/>
    <lineage>
        <taxon>Eukaryota</taxon>
        <taxon>Viridiplantae</taxon>
        <taxon>Chlorophyta</taxon>
        <taxon>core chlorophytes</taxon>
        <taxon>Trebouxiophyceae</taxon>
        <taxon>Trebouxiophyceae incertae sedis</taxon>
        <taxon>Coccomyxaceae</taxon>
        <taxon>Coccomyxa</taxon>
    </lineage>
</organism>
<protein>
    <recommendedName>
        <fullName evidence="14">Ubiquinol oxidase</fullName>
        <ecNumber evidence="14">1.10.3.11</ecNumber>
    </recommendedName>
</protein>
<dbReference type="InterPro" id="IPR057713">
    <property type="entry name" value="DUF7953"/>
</dbReference>
<evidence type="ECO:0000256" key="6">
    <source>
        <dbReference type="ARBA" id="ARBA00022660"/>
    </source>
</evidence>
<comment type="cofactor">
    <cofactor evidence="14">
        <name>Fe cation</name>
        <dbReference type="ChEBI" id="CHEBI:24875"/>
    </cofactor>
    <text evidence="14">Binds 2 iron ions per subunit.</text>
</comment>
<keyword evidence="11 14" id="KW-0560">Oxidoreductase</keyword>
<evidence type="ECO:0000256" key="12">
    <source>
        <dbReference type="ARBA" id="ARBA00023004"/>
    </source>
</evidence>
<keyword evidence="17" id="KW-0732">Signal</keyword>
<feature type="signal peptide" evidence="17">
    <location>
        <begin position="1"/>
        <end position="22"/>
    </location>
</feature>
<dbReference type="Pfam" id="PF01786">
    <property type="entry name" value="AOX"/>
    <property type="match status" value="1"/>
</dbReference>
<dbReference type="Pfam" id="PF25829">
    <property type="entry name" value="DUF7953"/>
    <property type="match status" value="1"/>
</dbReference>
<evidence type="ECO:0000256" key="1">
    <source>
        <dbReference type="ARBA" id="ARBA00001192"/>
    </source>
</evidence>
<evidence type="ECO:0000256" key="14">
    <source>
        <dbReference type="RuleBase" id="RU003779"/>
    </source>
</evidence>
<name>A0ABR2YNJ4_9CHLO</name>
<proteinExistence type="inferred from homology"/>
<feature type="chain" id="PRO_5046655767" description="Ubiquinol oxidase" evidence="17">
    <location>
        <begin position="23"/>
        <end position="743"/>
    </location>
</feature>
<gene>
    <name evidence="19" type="ORF">WJX75_008558</name>
</gene>
<evidence type="ECO:0000259" key="18">
    <source>
        <dbReference type="Pfam" id="PF25829"/>
    </source>
</evidence>
<evidence type="ECO:0000313" key="19">
    <source>
        <dbReference type="EMBL" id="KAK9908483.1"/>
    </source>
</evidence>
<dbReference type="InterPro" id="IPR002680">
    <property type="entry name" value="AOX"/>
</dbReference>
<evidence type="ECO:0000256" key="9">
    <source>
        <dbReference type="ARBA" id="ARBA00022982"/>
    </source>
</evidence>
<evidence type="ECO:0000256" key="17">
    <source>
        <dbReference type="SAM" id="SignalP"/>
    </source>
</evidence>
<evidence type="ECO:0000256" key="8">
    <source>
        <dbReference type="ARBA" id="ARBA00022723"/>
    </source>
</evidence>
<keyword evidence="8 14" id="KW-0479">Metal-binding</keyword>
<evidence type="ECO:0000313" key="20">
    <source>
        <dbReference type="Proteomes" id="UP001491310"/>
    </source>
</evidence>
<comment type="catalytic activity">
    <reaction evidence="1 14">
        <text>2 a ubiquinol + O2 = 2 a ubiquinone + 2 H2O</text>
        <dbReference type="Rhea" id="RHEA:30255"/>
        <dbReference type="Rhea" id="RHEA-COMP:9565"/>
        <dbReference type="Rhea" id="RHEA-COMP:9566"/>
        <dbReference type="ChEBI" id="CHEBI:15377"/>
        <dbReference type="ChEBI" id="CHEBI:15379"/>
        <dbReference type="ChEBI" id="CHEBI:16389"/>
        <dbReference type="ChEBI" id="CHEBI:17976"/>
        <dbReference type="EC" id="1.10.3.11"/>
    </reaction>
</comment>
<keyword evidence="10 16" id="KW-1133">Transmembrane helix</keyword>
<dbReference type="EMBL" id="JALJOT010000008">
    <property type="protein sequence ID" value="KAK9908483.1"/>
    <property type="molecule type" value="Genomic_DNA"/>
</dbReference>
<dbReference type="InterPro" id="IPR038659">
    <property type="entry name" value="AOX_sf"/>
</dbReference>